<dbReference type="RefSeq" id="WP_158711737.1">
    <property type="nucleotide sequence ID" value="NZ_BAAATO010000093.1"/>
</dbReference>
<evidence type="ECO:0000313" key="3">
    <source>
        <dbReference type="Proteomes" id="UP000608522"/>
    </source>
</evidence>
<keyword evidence="3" id="KW-1185">Reference proteome</keyword>
<evidence type="ECO:0000256" key="1">
    <source>
        <dbReference type="SAM" id="MobiDB-lite"/>
    </source>
</evidence>
<comment type="caution">
    <text evidence="2">The sequence shown here is derived from an EMBL/GenBank/DDBJ whole genome shotgun (WGS) entry which is preliminary data.</text>
</comment>
<organism evidence="2 3">
    <name type="scientific">Streptomyces spororaveus</name>
    <dbReference type="NCBI Taxonomy" id="284039"/>
    <lineage>
        <taxon>Bacteria</taxon>
        <taxon>Bacillati</taxon>
        <taxon>Actinomycetota</taxon>
        <taxon>Actinomycetes</taxon>
        <taxon>Kitasatosporales</taxon>
        <taxon>Streptomycetaceae</taxon>
        <taxon>Streptomyces</taxon>
    </lineage>
</organism>
<accession>A0ABQ3T6K1</accession>
<proteinExistence type="predicted"/>
<sequence length="82" mass="8266">MTAVPGTSAGAGAGEPARPVGLGWAPAGPAGIDPSVREVVEQIVRAVRDGNGAAIRTLLADLAAVADTAVLLYLRDRLYATQ</sequence>
<protein>
    <submittedName>
        <fullName evidence="2">Uncharacterized protein</fullName>
    </submittedName>
</protein>
<reference evidence="3" key="1">
    <citation type="submission" date="2023-07" db="EMBL/GenBank/DDBJ databases">
        <title>Whole genome shotgun sequence of Streptomyces spororaveus NBRC 15456.</title>
        <authorList>
            <person name="Komaki H."/>
            <person name="Tamura T."/>
        </authorList>
    </citation>
    <scope>NUCLEOTIDE SEQUENCE [LARGE SCALE GENOMIC DNA]</scope>
    <source>
        <strain evidence="3">NBRC 15456</strain>
    </source>
</reference>
<dbReference type="EMBL" id="BNED01000005">
    <property type="protein sequence ID" value="GHI76023.1"/>
    <property type="molecule type" value="Genomic_DNA"/>
</dbReference>
<dbReference type="Proteomes" id="UP000608522">
    <property type="component" value="Unassembled WGS sequence"/>
</dbReference>
<evidence type="ECO:0000313" key="2">
    <source>
        <dbReference type="EMBL" id="GHI76023.1"/>
    </source>
</evidence>
<feature type="region of interest" description="Disordered" evidence="1">
    <location>
        <begin position="1"/>
        <end position="20"/>
    </location>
</feature>
<gene>
    <name evidence="2" type="ORF">Sspor_15840</name>
</gene>
<name>A0ABQ3T6K1_9ACTN</name>